<dbReference type="PANTHER" id="PTHR45705:SF1">
    <property type="entry name" value="FI20236P1"/>
    <property type="match status" value="1"/>
</dbReference>
<dbReference type="EMBL" id="ML002404">
    <property type="protein sequence ID" value="RKP38105.1"/>
    <property type="molecule type" value="Genomic_DNA"/>
</dbReference>
<keyword evidence="2" id="KW-0479">Metal-binding</keyword>
<dbReference type="GO" id="GO:0008270">
    <property type="term" value="F:zinc ion binding"/>
    <property type="evidence" value="ECO:0007669"/>
    <property type="project" value="UniProtKB-KW"/>
</dbReference>
<dbReference type="PRINTS" id="PR00405">
    <property type="entry name" value="REVINTRACTNG"/>
</dbReference>
<dbReference type="SMART" id="SM00105">
    <property type="entry name" value="ArfGap"/>
    <property type="match status" value="1"/>
</dbReference>
<name>A0A4P9ZWQ4_9FUNG</name>
<dbReference type="PROSITE" id="PS50115">
    <property type="entry name" value="ARFGAP"/>
    <property type="match status" value="1"/>
</dbReference>
<evidence type="ECO:0000313" key="7">
    <source>
        <dbReference type="EMBL" id="RKP38105.1"/>
    </source>
</evidence>
<dbReference type="STRING" id="215637.A0A4P9ZWQ4"/>
<protein>
    <recommendedName>
        <fullName evidence="6">Arf-GAP domain-containing protein</fullName>
    </recommendedName>
</protein>
<gene>
    <name evidence="7" type="ORF">BJ085DRAFT_16457</name>
</gene>
<dbReference type="PANTHER" id="PTHR45705">
    <property type="entry name" value="FI20236P1"/>
    <property type="match status" value="1"/>
</dbReference>
<organism evidence="7 8">
    <name type="scientific">Dimargaris cristalligena</name>
    <dbReference type="NCBI Taxonomy" id="215637"/>
    <lineage>
        <taxon>Eukaryota</taxon>
        <taxon>Fungi</taxon>
        <taxon>Fungi incertae sedis</taxon>
        <taxon>Zoopagomycota</taxon>
        <taxon>Kickxellomycotina</taxon>
        <taxon>Dimargaritomycetes</taxon>
        <taxon>Dimargaritales</taxon>
        <taxon>Dimargaritaceae</taxon>
        <taxon>Dimargaris</taxon>
    </lineage>
</organism>
<dbReference type="Pfam" id="PF01412">
    <property type="entry name" value="ArfGap"/>
    <property type="match status" value="1"/>
</dbReference>
<evidence type="ECO:0000256" key="1">
    <source>
        <dbReference type="ARBA" id="ARBA00022468"/>
    </source>
</evidence>
<dbReference type="FunFam" id="1.10.220.150:FF:000009">
    <property type="entry name" value="stromal membrane-associated protein 1 isoform X1"/>
    <property type="match status" value="1"/>
</dbReference>
<feature type="domain" description="Arf-GAP" evidence="6">
    <location>
        <begin position="6"/>
        <end position="123"/>
    </location>
</feature>
<dbReference type="InterPro" id="IPR051718">
    <property type="entry name" value="ARF_GTPase-activating"/>
</dbReference>
<evidence type="ECO:0000256" key="2">
    <source>
        <dbReference type="ARBA" id="ARBA00022723"/>
    </source>
</evidence>
<keyword evidence="8" id="KW-1185">Reference proteome</keyword>
<evidence type="ECO:0000313" key="8">
    <source>
        <dbReference type="Proteomes" id="UP000268162"/>
    </source>
</evidence>
<evidence type="ECO:0000256" key="5">
    <source>
        <dbReference type="PROSITE-ProRule" id="PRU00288"/>
    </source>
</evidence>
<dbReference type="Gene3D" id="1.10.220.150">
    <property type="entry name" value="Arf GTPase activating protein"/>
    <property type="match status" value="1"/>
</dbReference>
<dbReference type="GO" id="GO:0005737">
    <property type="term" value="C:cytoplasm"/>
    <property type="evidence" value="ECO:0007669"/>
    <property type="project" value="TreeGrafter"/>
</dbReference>
<evidence type="ECO:0000259" key="6">
    <source>
        <dbReference type="PROSITE" id="PS50115"/>
    </source>
</evidence>
<dbReference type="InterPro" id="IPR038508">
    <property type="entry name" value="ArfGAP_dom_sf"/>
</dbReference>
<dbReference type="InterPro" id="IPR001164">
    <property type="entry name" value="ArfGAP_dom"/>
</dbReference>
<proteinExistence type="predicted"/>
<keyword evidence="1" id="KW-0343">GTPase activation</keyword>
<accession>A0A4P9ZWQ4</accession>
<evidence type="ECO:0000256" key="3">
    <source>
        <dbReference type="ARBA" id="ARBA00022771"/>
    </source>
</evidence>
<dbReference type="AlphaFoldDB" id="A0A4P9ZWQ4"/>
<dbReference type="InterPro" id="IPR037278">
    <property type="entry name" value="ARFGAP/RecO"/>
</dbReference>
<sequence>MQERHEKILVAMTKEPANALCADCGQPGPRWASWNIGVFLCIRCSGFHRKMGTHISKVKSISLDVWTAEQIEAIQAKGNAKVNAQYNPNAELHPPPSGDREMEQYIRNKYERRLFMTQSSRVSTPTLTHPILNGSILGPMSMDLAGP</sequence>
<dbReference type="GO" id="GO:0005096">
    <property type="term" value="F:GTPase activator activity"/>
    <property type="evidence" value="ECO:0007669"/>
    <property type="project" value="UniProtKB-KW"/>
</dbReference>
<dbReference type="CDD" id="cd08204">
    <property type="entry name" value="ArfGap"/>
    <property type="match status" value="1"/>
</dbReference>
<keyword evidence="3 5" id="KW-0863">Zinc-finger</keyword>
<reference evidence="8" key="1">
    <citation type="journal article" date="2018" name="Nat. Microbiol.">
        <title>Leveraging single-cell genomics to expand the fungal tree of life.</title>
        <authorList>
            <person name="Ahrendt S.R."/>
            <person name="Quandt C.A."/>
            <person name="Ciobanu D."/>
            <person name="Clum A."/>
            <person name="Salamov A."/>
            <person name="Andreopoulos B."/>
            <person name="Cheng J.F."/>
            <person name="Woyke T."/>
            <person name="Pelin A."/>
            <person name="Henrissat B."/>
            <person name="Reynolds N.K."/>
            <person name="Benny G.L."/>
            <person name="Smith M.E."/>
            <person name="James T.Y."/>
            <person name="Grigoriev I.V."/>
        </authorList>
    </citation>
    <scope>NUCLEOTIDE SEQUENCE [LARGE SCALE GENOMIC DNA]</scope>
    <source>
        <strain evidence="8">RSA 468</strain>
    </source>
</reference>
<dbReference type="SUPFAM" id="SSF57863">
    <property type="entry name" value="ArfGap/RecO-like zinc finger"/>
    <property type="match status" value="1"/>
</dbReference>
<dbReference type="Proteomes" id="UP000268162">
    <property type="component" value="Unassembled WGS sequence"/>
</dbReference>
<evidence type="ECO:0000256" key="4">
    <source>
        <dbReference type="ARBA" id="ARBA00022833"/>
    </source>
</evidence>
<keyword evidence="4" id="KW-0862">Zinc</keyword>